<reference evidence="2" key="1">
    <citation type="submission" date="2023-08" db="EMBL/GenBank/DDBJ databases">
        <authorList>
            <person name="Alioto T."/>
            <person name="Alioto T."/>
            <person name="Gomez Garrido J."/>
        </authorList>
    </citation>
    <scope>NUCLEOTIDE SEQUENCE</scope>
</reference>
<sequence length="382" mass="41170">MERPHPCSSCEAPLEPDDGHDLCPRCLGVAHLRDALGDDACINCTYMPYAVRAARLAEVEDEGEPSSGQTRRLKRRAEASTQSRRSSSRAEATTDHAAPPSKKKKPDRSLTSKVDQLSAELAQIKALLMAQAHRPESPLEEAPTPPMPHLDREEDALSLAASATHFCEFEEDGESSTSRTSMGSRSSSYSSLAVTEDSSMRDILRTALEQLNVAAPQHARSAPASAFFRRRPPPTSSTVSHSEDFLRELQASWIDSKAGSSLSADAQALAAMHDATSVGLDKMPAIEPGIASLIVSPDESLCQDARCPRPQCRQTDDLLVRAYDSGARAGRIGNSLSHLMLALSASRMGTMQVQEAKQTGKPETAVTSAMRPWRPLATCHGS</sequence>
<evidence type="ECO:0000256" key="1">
    <source>
        <dbReference type="SAM" id="MobiDB-lite"/>
    </source>
</evidence>
<dbReference type="AlphaFoldDB" id="A0AAV1FM71"/>
<accession>A0AAV1FM71</accession>
<feature type="compositionally biased region" description="Low complexity" evidence="1">
    <location>
        <begin position="79"/>
        <end position="91"/>
    </location>
</feature>
<proteinExistence type="predicted"/>
<organism evidence="2 3">
    <name type="scientific">Xyrichtys novacula</name>
    <name type="common">Pearly razorfish</name>
    <name type="synonym">Hemipteronotus novacula</name>
    <dbReference type="NCBI Taxonomy" id="13765"/>
    <lineage>
        <taxon>Eukaryota</taxon>
        <taxon>Metazoa</taxon>
        <taxon>Chordata</taxon>
        <taxon>Craniata</taxon>
        <taxon>Vertebrata</taxon>
        <taxon>Euteleostomi</taxon>
        <taxon>Actinopterygii</taxon>
        <taxon>Neopterygii</taxon>
        <taxon>Teleostei</taxon>
        <taxon>Neoteleostei</taxon>
        <taxon>Acanthomorphata</taxon>
        <taxon>Eupercaria</taxon>
        <taxon>Labriformes</taxon>
        <taxon>Labridae</taxon>
        <taxon>Xyrichtys</taxon>
    </lineage>
</organism>
<protein>
    <submittedName>
        <fullName evidence="2">PREDICTED: uncharacterized protein LOC106941852</fullName>
    </submittedName>
</protein>
<keyword evidence="3" id="KW-1185">Reference proteome</keyword>
<name>A0AAV1FM71_XYRNO</name>
<feature type="region of interest" description="Disordered" evidence="1">
    <location>
        <begin position="169"/>
        <end position="193"/>
    </location>
</feature>
<feature type="region of interest" description="Disordered" evidence="1">
    <location>
        <begin position="221"/>
        <end position="242"/>
    </location>
</feature>
<evidence type="ECO:0000313" key="2">
    <source>
        <dbReference type="EMBL" id="CAJ1061397.1"/>
    </source>
</evidence>
<gene>
    <name evidence="2" type="ORF">XNOV1_A042042</name>
</gene>
<feature type="compositionally biased region" description="Low complexity" evidence="1">
    <location>
        <begin position="175"/>
        <end position="191"/>
    </location>
</feature>
<dbReference type="Proteomes" id="UP001178508">
    <property type="component" value="Chromosome 8"/>
</dbReference>
<feature type="region of interest" description="Disordered" evidence="1">
    <location>
        <begin position="58"/>
        <end position="114"/>
    </location>
</feature>
<dbReference type="EMBL" id="OY660871">
    <property type="protein sequence ID" value="CAJ1061397.1"/>
    <property type="molecule type" value="Genomic_DNA"/>
</dbReference>
<evidence type="ECO:0000313" key="3">
    <source>
        <dbReference type="Proteomes" id="UP001178508"/>
    </source>
</evidence>